<keyword evidence="1" id="KW-0548">Nucleotidyltransferase</keyword>
<accession>A0ABT8TFI5</accession>
<organism evidence="1 2">
    <name type="scientific">Gilvimarinus algae</name>
    <dbReference type="NCBI Taxonomy" id="3058037"/>
    <lineage>
        <taxon>Bacteria</taxon>
        <taxon>Pseudomonadati</taxon>
        <taxon>Pseudomonadota</taxon>
        <taxon>Gammaproteobacteria</taxon>
        <taxon>Cellvibrionales</taxon>
        <taxon>Cellvibrionaceae</taxon>
        <taxon>Gilvimarinus</taxon>
    </lineage>
</organism>
<reference evidence="1" key="1">
    <citation type="submission" date="2023-07" db="EMBL/GenBank/DDBJ databases">
        <title>Gilvimarinus algae sp. nov., isolated from the surface of Kelp.</title>
        <authorList>
            <person name="Sun Y.Y."/>
            <person name="Gong Y."/>
            <person name="Du Z.J."/>
        </authorList>
    </citation>
    <scope>NUCLEOTIDE SEQUENCE</scope>
    <source>
        <strain evidence="1">SDUM040014</strain>
    </source>
</reference>
<name>A0ABT8TFI5_9GAMM</name>
<evidence type="ECO:0000313" key="1">
    <source>
        <dbReference type="EMBL" id="MDO3382686.1"/>
    </source>
</evidence>
<dbReference type="PANTHER" id="PTHR38767">
    <property type="entry name" value="DNA POLYMERASE III SUBUNIT CHI"/>
    <property type="match status" value="1"/>
</dbReference>
<dbReference type="Pfam" id="PF04364">
    <property type="entry name" value="DNA_pol3_chi"/>
    <property type="match status" value="1"/>
</dbReference>
<gene>
    <name evidence="1" type="ORF">QWI16_10930</name>
</gene>
<dbReference type="EC" id="2.7.7.7" evidence="1"/>
<evidence type="ECO:0000313" key="2">
    <source>
        <dbReference type="Proteomes" id="UP001168380"/>
    </source>
</evidence>
<keyword evidence="2" id="KW-1185">Reference proteome</keyword>
<dbReference type="InterPro" id="IPR007459">
    <property type="entry name" value="DNA_pol3_chi"/>
</dbReference>
<comment type="caution">
    <text evidence="1">The sequence shown here is derived from an EMBL/GenBank/DDBJ whole genome shotgun (WGS) entry which is preliminary data.</text>
</comment>
<proteinExistence type="predicted"/>
<dbReference type="EMBL" id="JAULRT010000052">
    <property type="protein sequence ID" value="MDO3382686.1"/>
    <property type="molecule type" value="Genomic_DNA"/>
</dbReference>
<dbReference type="GO" id="GO:0003887">
    <property type="term" value="F:DNA-directed DNA polymerase activity"/>
    <property type="evidence" value="ECO:0007669"/>
    <property type="project" value="UniProtKB-EC"/>
</dbReference>
<keyword evidence="1" id="KW-0808">Transferase</keyword>
<dbReference type="SUPFAM" id="SSF102400">
    <property type="entry name" value="DNA polymerase III chi subunit"/>
    <property type="match status" value="1"/>
</dbReference>
<dbReference type="RefSeq" id="WP_302713071.1">
    <property type="nucleotide sequence ID" value="NZ_JAULRT010000052.1"/>
</dbReference>
<dbReference type="Gene3D" id="3.40.50.10110">
    <property type="entry name" value="DNA polymerase III subunit chi"/>
    <property type="match status" value="1"/>
</dbReference>
<dbReference type="PANTHER" id="PTHR38767:SF1">
    <property type="entry name" value="DNA POLYMERASE III SUBUNIT CHI"/>
    <property type="match status" value="1"/>
</dbReference>
<sequence length="140" mass="16398">MTRVDFYILPTAEPEHRLGFISRLVAKALRQRRQILIACDSDESAAGLEHALLHEQPESYIPFRRANEPDHQEPVIIAVEQDCGEQHDLLISLGPQLPDYFSRFQRLIEVVVQEPQILEQTRKHWAFFKERGYPVHHHKL</sequence>
<dbReference type="Proteomes" id="UP001168380">
    <property type="component" value="Unassembled WGS sequence"/>
</dbReference>
<protein>
    <submittedName>
        <fullName evidence="1">DNA polymerase III subunit chi</fullName>
        <ecNumber evidence="1">2.7.7.7</ecNumber>
    </submittedName>
</protein>
<dbReference type="InterPro" id="IPR036768">
    <property type="entry name" value="PolIII_chi_sf"/>
</dbReference>